<dbReference type="GO" id="GO:0046680">
    <property type="term" value="P:response to DDT"/>
    <property type="evidence" value="ECO:0007669"/>
    <property type="project" value="TreeGrafter"/>
</dbReference>
<keyword evidence="5 13" id="KW-0349">Heme</keyword>
<dbReference type="GO" id="GO:0016705">
    <property type="term" value="F:oxidoreductase activity, acting on paired donors, with incorporation or reduction of molecular oxygen"/>
    <property type="evidence" value="ECO:0007669"/>
    <property type="project" value="InterPro"/>
</dbReference>
<comment type="similarity">
    <text evidence="4 14">Belongs to the cytochrome P450 family.</text>
</comment>
<evidence type="ECO:0000256" key="13">
    <source>
        <dbReference type="PIRSR" id="PIRSR602402-1"/>
    </source>
</evidence>
<keyword evidence="6 13" id="KW-0479">Metal-binding</keyword>
<keyword evidence="17" id="KW-1185">Reference proteome</keyword>
<dbReference type="EMBL" id="AJWK01011894">
    <property type="status" value="NOT_ANNOTATED_CDS"/>
    <property type="molecule type" value="Genomic_DNA"/>
</dbReference>
<dbReference type="VEuPathDB" id="VectorBase:LLOJ003740"/>
<evidence type="ECO:0000313" key="17">
    <source>
        <dbReference type="Proteomes" id="UP000092461"/>
    </source>
</evidence>
<dbReference type="GO" id="GO:0020037">
    <property type="term" value="F:heme binding"/>
    <property type="evidence" value="ECO:0007669"/>
    <property type="project" value="InterPro"/>
</dbReference>
<dbReference type="InterPro" id="IPR001128">
    <property type="entry name" value="Cyt_P450"/>
</dbReference>
<keyword evidence="15" id="KW-1133">Transmembrane helix</keyword>
<keyword evidence="15" id="KW-0812">Transmembrane</keyword>
<evidence type="ECO:0000256" key="11">
    <source>
        <dbReference type="ARBA" id="ARBA00023033"/>
    </source>
</evidence>
<keyword evidence="8" id="KW-0492">Microsome</keyword>
<evidence type="ECO:0000256" key="1">
    <source>
        <dbReference type="ARBA" id="ARBA00001971"/>
    </source>
</evidence>
<evidence type="ECO:0000256" key="2">
    <source>
        <dbReference type="ARBA" id="ARBA00004174"/>
    </source>
</evidence>
<dbReference type="PROSITE" id="PS00086">
    <property type="entry name" value="CYTOCHROME_P450"/>
    <property type="match status" value="1"/>
</dbReference>
<feature type="transmembrane region" description="Helical" evidence="15">
    <location>
        <begin position="79"/>
        <end position="99"/>
    </location>
</feature>
<evidence type="ECO:0000256" key="15">
    <source>
        <dbReference type="SAM" id="Phobius"/>
    </source>
</evidence>
<dbReference type="AlphaFoldDB" id="A0A1B0CH28"/>
<name>A0A1B0CH28_LUTLO</name>
<evidence type="ECO:0000256" key="5">
    <source>
        <dbReference type="ARBA" id="ARBA00022617"/>
    </source>
</evidence>
<dbReference type="VEuPathDB" id="VectorBase:LLONM1_011946"/>
<evidence type="ECO:0000256" key="14">
    <source>
        <dbReference type="RuleBase" id="RU000461"/>
    </source>
</evidence>
<dbReference type="PANTHER" id="PTHR24292:SF45">
    <property type="entry name" value="CYTOCHROME P450 6G1-RELATED"/>
    <property type="match status" value="1"/>
</dbReference>
<protein>
    <recommendedName>
        <fullName evidence="18">Cytochrome</fullName>
    </recommendedName>
</protein>
<evidence type="ECO:0000256" key="3">
    <source>
        <dbReference type="ARBA" id="ARBA00004406"/>
    </source>
</evidence>
<dbReference type="GO" id="GO:0005506">
    <property type="term" value="F:iron ion binding"/>
    <property type="evidence" value="ECO:0007669"/>
    <property type="project" value="InterPro"/>
</dbReference>
<dbReference type="GO" id="GO:0046701">
    <property type="term" value="P:insecticide catabolic process"/>
    <property type="evidence" value="ECO:0007669"/>
    <property type="project" value="TreeGrafter"/>
</dbReference>
<proteinExistence type="inferred from homology"/>
<evidence type="ECO:0000256" key="4">
    <source>
        <dbReference type="ARBA" id="ARBA00010617"/>
    </source>
</evidence>
<accession>A0A1B0CH28</accession>
<reference evidence="16" key="1">
    <citation type="submission" date="2020-05" db="UniProtKB">
        <authorList>
            <consortium name="EnsemblMetazoa"/>
        </authorList>
    </citation>
    <scope>IDENTIFICATION</scope>
    <source>
        <strain evidence="16">Jacobina</strain>
    </source>
</reference>
<dbReference type="InterPro" id="IPR002402">
    <property type="entry name" value="Cyt_P450_E_grp-II"/>
</dbReference>
<dbReference type="Proteomes" id="UP000092461">
    <property type="component" value="Unassembled WGS sequence"/>
</dbReference>
<dbReference type="Gene3D" id="1.10.630.10">
    <property type="entry name" value="Cytochrome P450"/>
    <property type="match status" value="2"/>
</dbReference>
<evidence type="ECO:0000256" key="7">
    <source>
        <dbReference type="ARBA" id="ARBA00022824"/>
    </source>
</evidence>
<evidence type="ECO:0000256" key="12">
    <source>
        <dbReference type="ARBA" id="ARBA00023136"/>
    </source>
</evidence>
<evidence type="ECO:0000256" key="10">
    <source>
        <dbReference type="ARBA" id="ARBA00023004"/>
    </source>
</evidence>
<feature type="binding site" description="axial binding residue" evidence="13">
    <location>
        <position position="431"/>
    </location>
    <ligand>
        <name>heme</name>
        <dbReference type="ChEBI" id="CHEBI:30413"/>
    </ligand>
    <ligandPart>
        <name>Fe</name>
        <dbReference type="ChEBI" id="CHEBI:18248"/>
    </ligandPart>
</feature>
<dbReference type="GO" id="GO:0005789">
    <property type="term" value="C:endoplasmic reticulum membrane"/>
    <property type="evidence" value="ECO:0007669"/>
    <property type="project" value="UniProtKB-SubCell"/>
</dbReference>
<keyword evidence="11 14" id="KW-0503">Monooxygenase</keyword>
<evidence type="ECO:0000256" key="8">
    <source>
        <dbReference type="ARBA" id="ARBA00022848"/>
    </source>
</evidence>
<dbReference type="InterPro" id="IPR050476">
    <property type="entry name" value="Insect_CytP450_Detox"/>
</dbReference>
<dbReference type="EnsemblMetazoa" id="LLOJ003740-RA">
    <property type="protein sequence ID" value="LLOJ003740-PA"/>
    <property type="gene ID" value="LLOJ003740"/>
</dbReference>
<evidence type="ECO:0000256" key="9">
    <source>
        <dbReference type="ARBA" id="ARBA00023002"/>
    </source>
</evidence>
<dbReference type="InterPro" id="IPR036396">
    <property type="entry name" value="Cyt_P450_sf"/>
</dbReference>
<dbReference type="PRINTS" id="PR00464">
    <property type="entry name" value="EP450II"/>
</dbReference>
<dbReference type="GO" id="GO:0004497">
    <property type="term" value="F:monooxygenase activity"/>
    <property type="evidence" value="ECO:0007669"/>
    <property type="project" value="UniProtKB-KW"/>
</dbReference>
<keyword evidence="12 15" id="KW-0472">Membrane</keyword>
<comment type="subcellular location">
    <subcellularLocation>
        <location evidence="3">Endoplasmic reticulum membrane</location>
        <topology evidence="3">Peripheral membrane protein</topology>
    </subcellularLocation>
    <subcellularLocation>
        <location evidence="2">Microsome membrane</location>
        <topology evidence="2">Peripheral membrane protein</topology>
    </subcellularLocation>
</comment>
<comment type="cofactor">
    <cofactor evidence="1 13">
        <name>heme</name>
        <dbReference type="ChEBI" id="CHEBI:30413"/>
    </cofactor>
</comment>
<dbReference type="SUPFAM" id="SSF48264">
    <property type="entry name" value="Cytochrome P450"/>
    <property type="match status" value="1"/>
</dbReference>
<keyword evidence="9 14" id="KW-0560">Oxidoreductase</keyword>
<dbReference type="PANTHER" id="PTHR24292">
    <property type="entry name" value="CYTOCHROME P450"/>
    <property type="match status" value="1"/>
</dbReference>
<evidence type="ECO:0000313" key="16">
    <source>
        <dbReference type="EnsemblMetazoa" id="LLOJ003740-PA"/>
    </source>
</evidence>
<evidence type="ECO:0000256" key="6">
    <source>
        <dbReference type="ARBA" id="ARBA00022723"/>
    </source>
</evidence>
<sequence>MDGEANLGGVGADRERELKVTLDHHPKAPFAESTTILWRRLAQWKSADPFRFAGKGDGLRQQSASQESFLQRIHSCDKMFVLGVTAVLILCIVAFLIWWQKSARLYWEKNGVSYIPGPPLIGIPKDCMMLKKNCGELFMEIYNNEKFKDEPITGVYFFNKPSLVVRHPELIKKILIKDFSNFMDRTLSGDPYHDVIGMDNLFLVKGQRWKTIRHKLSPIFTTGKVKNFFLLMMEVIKILEQKLAEEIGDEPQEYDAKELASLYTTDTLSLCAFGVQANSLLDPKADIHENIKRAIDFNWQRGLVYLLSFFLPKLSSVFGLTLFSKETNDFLRSTINNVMEERIRKTLRLYPNLTFLDRNCTPTDGKSSYSLEPYHKFAIPRGMPVYIPAMAIQRDPNYFPDPLKFIPERFESKSSLHQSNFLSFGIGPRGCIGKRFAYFQVKLSLVTILRHYKVEASERTPKTIKLDRKAVVLRSEEPLYINLTRI</sequence>
<feature type="transmembrane region" description="Helical" evidence="15">
    <location>
        <begin position="302"/>
        <end position="323"/>
    </location>
</feature>
<keyword evidence="7" id="KW-0256">Endoplasmic reticulum</keyword>
<dbReference type="InterPro" id="IPR017972">
    <property type="entry name" value="Cyt_P450_CS"/>
</dbReference>
<dbReference type="Pfam" id="PF00067">
    <property type="entry name" value="p450"/>
    <property type="match status" value="1"/>
</dbReference>
<evidence type="ECO:0008006" key="18">
    <source>
        <dbReference type="Google" id="ProtNLM"/>
    </source>
</evidence>
<organism evidence="16 17">
    <name type="scientific">Lutzomyia longipalpis</name>
    <name type="common">Sand fly</name>
    <dbReference type="NCBI Taxonomy" id="7200"/>
    <lineage>
        <taxon>Eukaryota</taxon>
        <taxon>Metazoa</taxon>
        <taxon>Ecdysozoa</taxon>
        <taxon>Arthropoda</taxon>
        <taxon>Hexapoda</taxon>
        <taxon>Insecta</taxon>
        <taxon>Pterygota</taxon>
        <taxon>Neoptera</taxon>
        <taxon>Endopterygota</taxon>
        <taxon>Diptera</taxon>
        <taxon>Nematocera</taxon>
        <taxon>Psychodoidea</taxon>
        <taxon>Psychodidae</taxon>
        <taxon>Lutzomyia</taxon>
        <taxon>Lutzomyia</taxon>
    </lineage>
</organism>
<keyword evidence="10 13" id="KW-0408">Iron</keyword>